<evidence type="ECO:0000313" key="1">
    <source>
        <dbReference type="EMBL" id="NJC27549.1"/>
    </source>
</evidence>
<dbReference type="SUPFAM" id="SSF52540">
    <property type="entry name" value="P-loop containing nucleoside triphosphate hydrolases"/>
    <property type="match status" value="1"/>
</dbReference>
<dbReference type="RefSeq" id="WP_168038459.1">
    <property type="nucleotide sequence ID" value="NZ_JAATJH010000005.1"/>
</dbReference>
<accession>A0ABX0XE13</accession>
<proteinExistence type="predicted"/>
<organism evidence="1 2">
    <name type="scientific">Neolewinella antarctica</name>
    <dbReference type="NCBI Taxonomy" id="442734"/>
    <lineage>
        <taxon>Bacteria</taxon>
        <taxon>Pseudomonadati</taxon>
        <taxon>Bacteroidota</taxon>
        <taxon>Saprospiria</taxon>
        <taxon>Saprospirales</taxon>
        <taxon>Lewinellaceae</taxon>
        <taxon>Neolewinella</taxon>
    </lineage>
</organism>
<comment type="caution">
    <text evidence="1">The sequence shown here is derived from an EMBL/GenBank/DDBJ whole genome shotgun (WGS) entry which is preliminary data.</text>
</comment>
<name>A0ABX0XE13_9BACT</name>
<evidence type="ECO:0000313" key="2">
    <source>
        <dbReference type="Proteomes" id="UP000770785"/>
    </source>
</evidence>
<reference evidence="1 2" key="1">
    <citation type="submission" date="2020-03" db="EMBL/GenBank/DDBJ databases">
        <title>Genomic Encyclopedia of Type Strains, Phase IV (KMG-IV): sequencing the most valuable type-strain genomes for metagenomic binning, comparative biology and taxonomic classification.</title>
        <authorList>
            <person name="Goeker M."/>
        </authorList>
    </citation>
    <scope>NUCLEOTIDE SEQUENCE [LARGE SCALE GENOMIC DNA]</scope>
    <source>
        <strain evidence="1 2">DSM 105096</strain>
    </source>
</reference>
<dbReference type="Gene3D" id="3.40.50.300">
    <property type="entry name" value="P-loop containing nucleotide triphosphate hydrolases"/>
    <property type="match status" value="1"/>
</dbReference>
<dbReference type="EMBL" id="JAATJH010000005">
    <property type="protein sequence ID" value="NJC27549.1"/>
    <property type="molecule type" value="Genomic_DNA"/>
</dbReference>
<sequence>MSFGTTRLLAVLVALNADVRYTVLDEPFSNIMPVHNDIVTETINEVKGRKGILLSDHQYRTVLSVCDKLYLIVDKSIKLLGSPEELVTYNYLSDGTVI</sequence>
<keyword evidence="2" id="KW-1185">Reference proteome</keyword>
<dbReference type="Proteomes" id="UP000770785">
    <property type="component" value="Unassembled WGS sequence"/>
</dbReference>
<protein>
    <submittedName>
        <fullName evidence="1">ABC-type lipopolysaccharide export system ATPase subunit</fullName>
    </submittedName>
</protein>
<gene>
    <name evidence="1" type="ORF">GGR27_003066</name>
</gene>
<dbReference type="InterPro" id="IPR027417">
    <property type="entry name" value="P-loop_NTPase"/>
</dbReference>